<dbReference type="STRING" id="1073327.SAMN04488108_1720"/>
<comment type="subcellular location">
    <subcellularLocation>
        <location evidence="1">Cell membrane</location>
        <topology evidence="1">Multi-pass membrane protein</topology>
    </subcellularLocation>
</comment>
<evidence type="ECO:0000256" key="5">
    <source>
        <dbReference type="ARBA" id="ARBA00023136"/>
    </source>
</evidence>
<evidence type="ECO:0000256" key="4">
    <source>
        <dbReference type="ARBA" id="ARBA00022989"/>
    </source>
</evidence>
<name>A0A1M7ZAL2_9BACT</name>
<evidence type="ECO:0008006" key="9">
    <source>
        <dbReference type="Google" id="ProtNLM"/>
    </source>
</evidence>
<keyword evidence="3 6" id="KW-0812">Transmembrane</keyword>
<keyword evidence="4 6" id="KW-1133">Transmembrane helix</keyword>
<accession>A0A1M7ZAL2</accession>
<dbReference type="OrthoDB" id="9812094at2"/>
<keyword evidence="8" id="KW-1185">Reference proteome</keyword>
<dbReference type="RefSeq" id="WP_073571362.1">
    <property type="nucleotide sequence ID" value="NZ_FRXN01000002.1"/>
</dbReference>
<dbReference type="Proteomes" id="UP000184609">
    <property type="component" value="Unassembled WGS sequence"/>
</dbReference>
<evidence type="ECO:0000313" key="8">
    <source>
        <dbReference type="Proteomes" id="UP000184609"/>
    </source>
</evidence>
<reference evidence="8" key="1">
    <citation type="submission" date="2016-12" db="EMBL/GenBank/DDBJ databases">
        <authorList>
            <person name="Varghese N."/>
            <person name="Submissions S."/>
        </authorList>
    </citation>
    <scope>NUCLEOTIDE SEQUENCE [LARGE SCALE GENOMIC DNA]</scope>
    <source>
        <strain evidence="8">DSM 25035</strain>
    </source>
</reference>
<dbReference type="NCBIfam" id="TIGR00374">
    <property type="entry name" value="flippase-like domain"/>
    <property type="match status" value="1"/>
</dbReference>
<dbReference type="AlphaFoldDB" id="A0A1M7ZAL2"/>
<evidence type="ECO:0000256" key="3">
    <source>
        <dbReference type="ARBA" id="ARBA00022692"/>
    </source>
</evidence>
<gene>
    <name evidence="7" type="ORF">SAMN04488108_1720</name>
</gene>
<feature type="transmembrane region" description="Helical" evidence="6">
    <location>
        <begin position="298"/>
        <end position="322"/>
    </location>
</feature>
<dbReference type="InterPro" id="IPR022791">
    <property type="entry name" value="L-PG_synthase/AglD"/>
</dbReference>
<evidence type="ECO:0000256" key="2">
    <source>
        <dbReference type="ARBA" id="ARBA00022475"/>
    </source>
</evidence>
<keyword evidence="2" id="KW-1003">Cell membrane</keyword>
<feature type="transmembrane region" description="Helical" evidence="6">
    <location>
        <begin position="9"/>
        <end position="27"/>
    </location>
</feature>
<evidence type="ECO:0000313" key="7">
    <source>
        <dbReference type="EMBL" id="SHO61951.1"/>
    </source>
</evidence>
<dbReference type="EMBL" id="FRXN01000002">
    <property type="protein sequence ID" value="SHO61951.1"/>
    <property type="molecule type" value="Genomic_DNA"/>
</dbReference>
<evidence type="ECO:0000256" key="1">
    <source>
        <dbReference type="ARBA" id="ARBA00004651"/>
    </source>
</evidence>
<feature type="transmembrane region" description="Helical" evidence="6">
    <location>
        <begin position="221"/>
        <end position="245"/>
    </location>
</feature>
<sequence length="334" mass="37103">MINPRIKQAIQISISLVIAVWIFWFLYKDIEFESLVNQVLSSNWAWIGLSMLIALGGYWLRGWRWTLLITESEGRKVTTSDAYHAVMVGYLANLLVPRAGEVARCGILNRTNGQSVGHLLGTVIIERTIDLVFMMATIFLAFVVENQLFVSLANQLVNLESLGELALRNLPILIGGGLIFVLVIYFLLQRFRDHGFIQKIQHFLREMYSGIKGISKLKNPAGFWISSIVIWVIYFLTMYTVSLGFQSTANLSPGEVLLVMVMGSIGMIAPVQGGIGTFHALVAFILIQLGISEQDGKIFAAIIHGTQVILVLAGGFVSWLVMMQKQVGNKPNKA</sequence>
<keyword evidence="5 6" id="KW-0472">Membrane</keyword>
<feature type="transmembrane region" description="Helical" evidence="6">
    <location>
        <begin position="131"/>
        <end position="150"/>
    </location>
</feature>
<organism evidence="7 8">
    <name type="scientific">Algoriphagus zhangzhouensis</name>
    <dbReference type="NCBI Taxonomy" id="1073327"/>
    <lineage>
        <taxon>Bacteria</taxon>
        <taxon>Pseudomonadati</taxon>
        <taxon>Bacteroidota</taxon>
        <taxon>Cytophagia</taxon>
        <taxon>Cytophagales</taxon>
        <taxon>Cyclobacteriaceae</taxon>
        <taxon>Algoriphagus</taxon>
    </lineage>
</organism>
<evidence type="ECO:0000256" key="6">
    <source>
        <dbReference type="SAM" id="Phobius"/>
    </source>
</evidence>
<dbReference type="PANTHER" id="PTHR39087:SF2">
    <property type="entry name" value="UPF0104 MEMBRANE PROTEIN MJ1595"/>
    <property type="match status" value="1"/>
</dbReference>
<feature type="transmembrane region" description="Helical" evidence="6">
    <location>
        <begin position="170"/>
        <end position="188"/>
    </location>
</feature>
<protein>
    <recommendedName>
        <fullName evidence="9">Lysylphosphatidylglycerol synthase TM region</fullName>
    </recommendedName>
</protein>
<dbReference type="PANTHER" id="PTHR39087">
    <property type="entry name" value="UPF0104 MEMBRANE PROTEIN MJ1595"/>
    <property type="match status" value="1"/>
</dbReference>
<feature type="transmembrane region" description="Helical" evidence="6">
    <location>
        <begin position="257"/>
        <end position="286"/>
    </location>
</feature>
<feature type="transmembrane region" description="Helical" evidence="6">
    <location>
        <begin position="39"/>
        <end position="60"/>
    </location>
</feature>
<proteinExistence type="predicted"/>
<dbReference type="GO" id="GO:0005886">
    <property type="term" value="C:plasma membrane"/>
    <property type="evidence" value="ECO:0007669"/>
    <property type="project" value="UniProtKB-SubCell"/>
</dbReference>
<dbReference type="Pfam" id="PF03706">
    <property type="entry name" value="LPG_synthase_TM"/>
    <property type="match status" value="1"/>
</dbReference>